<dbReference type="Pfam" id="PF02401">
    <property type="entry name" value="LYTB"/>
    <property type="match status" value="1"/>
</dbReference>
<dbReference type="GO" id="GO:0046872">
    <property type="term" value="F:metal ion binding"/>
    <property type="evidence" value="ECO:0007669"/>
    <property type="project" value="UniProtKB-KW"/>
</dbReference>
<evidence type="ECO:0000256" key="3">
    <source>
        <dbReference type="ARBA" id="ARBA00022723"/>
    </source>
</evidence>
<keyword evidence="4" id="KW-0408">Iron</keyword>
<evidence type="ECO:0000256" key="4">
    <source>
        <dbReference type="ARBA" id="ARBA00023004"/>
    </source>
</evidence>
<dbReference type="PANTHER" id="PTHR30426">
    <property type="entry name" value="4-HYDROXY-3-METHYLBUT-2-ENYL DIPHOSPHATE REDUCTASE"/>
    <property type="match status" value="1"/>
</dbReference>
<accession>A0A2T4DPD1</accession>
<dbReference type="PANTHER" id="PTHR30426:SF0">
    <property type="entry name" value="4-HYDROXY-3-METHYLBUT-2-ENYL DIPHOSPHATE REDUCTASE"/>
    <property type="match status" value="1"/>
</dbReference>
<dbReference type="GO" id="GO:0019288">
    <property type="term" value="P:isopentenyl diphosphate biosynthetic process, methylerythritol 4-phosphate pathway"/>
    <property type="evidence" value="ECO:0007669"/>
    <property type="project" value="InterPro"/>
</dbReference>
<dbReference type="NCBIfam" id="TIGR00216">
    <property type="entry name" value="ispH_lytB"/>
    <property type="match status" value="1"/>
</dbReference>
<organism evidence="6 7">
    <name type="scientific">Marivirga lumbricoides</name>
    <dbReference type="NCBI Taxonomy" id="1046115"/>
    <lineage>
        <taxon>Bacteria</taxon>
        <taxon>Pseudomonadati</taxon>
        <taxon>Bacteroidota</taxon>
        <taxon>Cytophagia</taxon>
        <taxon>Cytophagales</taxon>
        <taxon>Marivirgaceae</taxon>
        <taxon>Marivirga</taxon>
    </lineage>
</organism>
<dbReference type="Gene3D" id="3.40.1010.20">
    <property type="entry name" value="4-hydroxy-3-methylbut-2-enyl diphosphate reductase, catalytic domain"/>
    <property type="match status" value="2"/>
</dbReference>
<keyword evidence="5" id="KW-0411">Iron-sulfur</keyword>
<dbReference type="Gene3D" id="3.40.50.11270">
    <property type="match status" value="1"/>
</dbReference>
<keyword evidence="2" id="KW-0004">4Fe-4S</keyword>
<dbReference type="Proteomes" id="UP000240608">
    <property type="component" value="Unassembled WGS sequence"/>
</dbReference>
<evidence type="ECO:0000313" key="6">
    <source>
        <dbReference type="EMBL" id="PTB95670.1"/>
    </source>
</evidence>
<evidence type="ECO:0000256" key="5">
    <source>
        <dbReference type="ARBA" id="ARBA00023014"/>
    </source>
</evidence>
<reference evidence="6 7" key="1">
    <citation type="submission" date="2018-03" db="EMBL/GenBank/DDBJ databases">
        <title>Cross-interface Injection: A General Nanoliter Liquid Handling Method Applied to Single Cells Genome Amplification Automated Nanoliter Liquid Handling Applied to Single Cell Multiple Displacement Amplification.</title>
        <authorList>
            <person name="Yun J."/>
            <person name="Xu P."/>
            <person name="Xu J."/>
            <person name="Dai X."/>
            <person name="Wang Y."/>
            <person name="Zheng X."/>
            <person name="Cao C."/>
            <person name="Yi Q."/>
            <person name="Zhu Y."/>
            <person name="Wang L."/>
            <person name="Dong Z."/>
            <person name="Huang Y."/>
            <person name="Huang L."/>
            <person name="Du W."/>
        </authorList>
    </citation>
    <scope>NUCLEOTIDE SEQUENCE [LARGE SCALE GENOMIC DNA]</scope>
    <source>
        <strain evidence="6 7">Z-D1-2</strain>
    </source>
</reference>
<sequence length="280" mass="31766">MNLSVKIDNNSGFCFGVVYAIEMAEDMLEEQGYLYCLGDIVHNDEEVKRLENKGLKIINREDLKLLNNEKVLIRAHGEPPSTYKLAIENNLTLIDASCPVVLKLQNRIKNSFDKEELIYIYGKHGHAEVEGLLGQTNQKAVVFQDINELDIPSLPKNLTLYSQTTKSTDKFYEIKEILTNAGITVNSNDTICRQVSNRDKELRNFAGEFNKIIFVSGTKSSNGKVLYNVCKDQNPNTYFISNTSELDKNWFADNDTVGICGATSTPMWLMEQVRDELLNY</sequence>
<keyword evidence="3" id="KW-0479">Metal-binding</keyword>
<dbReference type="GO" id="GO:0051539">
    <property type="term" value="F:4 iron, 4 sulfur cluster binding"/>
    <property type="evidence" value="ECO:0007669"/>
    <property type="project" value="UniProtKB-KW"/>
</dbReference>
<gene>
    <name evidence="6" type="ORF">C9994_10750</name>
</gene>
<dbReference type="AlphaFoldDB" id="A0A2T4DPD1"/>
<evidence type="ECO:0000256" key="1">
    <source>
        <dbReference type="ARBA" id="ARBA00001966"/>
    </source>
</evidence>
<dbReference type="EMBL" id="PYVU01000095">
    <property type="protein sequence ID" value="PTB95670.1"/>
    <property type="molecule type" value="Genomic_DNA"/>
</dbReference>
<protein>
    <submittedName>
        <fullName evidence="6">4-hydroxy-3-methylbut-2-enyl diphosphate reductase</fullName>
    </submittedName>
</protein>
<dbReference type="CDD" id="cd13944">
    <property type="entry name" value="lytB_ispH"/>
    <property type="match status" value="1"/>
</dbReference>
<evidence type="ECO:0000256" key="2">
    <source>
        <dbReference type="ARBA" id="ARBA00022485"/>
    </source>
</evidence>
<name>A0A2T4DPD1_9BACT</name>
<comment type="cofactor">
    <cofactor evidence="1">
        <name>[4Fe-4S] cluster</name>
        <dbReference type="ChEBI" id="CHEBI:49883"/>
    </cofactor>
</comment>
<dbReference type="NCBIfam" id="NF002187">
    <property type="entry name" value="PRK01045.1-1"/>
    <property type="match status" value="1"/>
</dbReference>
<evidence type="ECO:0000313" key="7">
    <source>
        <dbReference type="Proteomes" id="UP000240608"/>
    </source>
</evidence>
<dbReference type="GO" id="GO:0050992">
    <property type="term" value="P:dimethylallyl diphosphate biosynthetic process"/>
    <property type="evidence" value="ECO:0007669"/>
    <property type="project" value="InterPro"/>
</dbReference>
<proteinExistence type="predicted"/>
<dbReference type="InterPro" id="IPR003451">
    <property type="entry name" value="LytB/IspH"/>
</dbReference>
<comment type="caution">
    <text evidence="6">The sequence shown here is derived from an EMBL/GenBank/DDBJ whole genome shotgun (WGS) entry which is preliminary data.</text>
</comment>
<dbReference type="GO" id="GO:0051745">
    <property type="term" value="F:4-hydroxy-3-methylbut-2-enyl diphosphate reductase activity"/>
    <property type="evidence" value="ECO:0007669"/>
    <property type="project" value="InterPro"/>
</dbReference>